<protein>
    <submittedName>
        <fullName evidence="3">Uncharacterized protein</fullName>
    </submittedName>
</protein>
<feature type="transmembrane region" description="Helical" evidence="2">
    <location>
        <begin position="45"/>
        <end position="65"/>
    </location>
</feature>
<dbReference type="AlphaFoldDB" id="A0A6J4UHK0"/>
<keyword evidence="2" id="KW-0472">Membrane</keyword>
<evidence type="ECO:0000256" key="2">
    <source>
        <dbReference type="SAM" id="Phobius"/>
    </source>
</evidence>
<name>A0A6J4UHK0_9BACT</name>
<accession>A0A6J4UHK0</accession>
<reference evidence="3" key="1">
    <citation type="submission" date="2020-02" db="EMBL/GenBank/DDBJ databases">
        <authorList>
            <person name="Meier V. D."/>
        </authorList>
    </citation>
    <scope>NUCLEOTIDE SEQUENCE</scope>
    <source>
        <strain evidence="3">AVDCRST_MAG33</strain>
    </source>
</reference>
<proteinExistence type="predicted"/>
<feature type="region of interest" description="Disordered" evidence="1">
    <location>
        <begin position="1"/>
        <end position="39"/>
    </location>
</feature>
<evidence type="ECO:0000256" key="1">
    <source>
        <dbReference type="SAM" id="MobiDB-lite"/>
    </source>
</evidence>
<keyword evidence="2" id="KW-1133">Transmembrane helix</keyword>
<sequence>MAHGWASRPIVPHRSTPPSDEPPVAEPPVVLSDPSRWSSSRSLSVTTWSVLTTIAVTVALMTFALPAWTASMTTPRVVLLGGGSSLSVLILAGDARVVIAAGEDPAEFGRAFDRATAISSHRIDLLVVAATGSDLAVPADLAAGGSVGEVVRLGAPHPGRETGDLPHGLPQLPPLARIEIAPGVTALIETVEIPGRDDQGDFDLAWRAEIRSGAGTVTVLSHTDHADAFGPLGSRGVLVAADGDGLDSLLPSPAGALVVNANSVEGSEIRAGLPPLLTGDLPTIRVHPGTAVTLLLTGAGVQLPGEDVVMVRPADGAVTP</sequence>
<gene>
    <name evidence="3" type="ORF">AVDCRST_MAG33-791</name>
</gene>
<evidence type="ECO:0000313" key="3">
    <source>
        <dbReference type="EMBL" id="CAA9549770.1"/>
    </source>
</evidence>
<organism evidence="3">
    <name type="scientific">uncultured Thermomicrobiales bacterium</name>
    <dbReference type="NCBI Taxonomy" id="1645740"/>
    <lineage>
        <taxon>Bacteria</taxon>
        <taxon>Pseudomonadati</taxon>
        <taxon>Thermomicrobiota</taxon>
        <taxon>Thermomicrobia</taxon>
        <taxon>Thermomicrobiales</taxon>
        <taxon>environmental samples</taxon>
    </lineage>
</organism>
<dbReference type="EMBL" id="CADCWK010000066">
    <property type="protein sequence ID" value="CAA9549770.1"/>
    <property type="molecule type" value="Genomic_DNA"/>
</dbReference>
<feature type="compositionally biased region" description="Low complexity" evidence="1">
    <location>
        <begin position="27"/>
        <end position="39"/>
    </location>
</feature>
<keyword evidence="2" id="KW-0812">Transmembrane</keyword>